<dbReference type="EMBL" id="LT629688">
    <property type="protein sequence ID" value="SDD45159.1"/>
    <property type="molecule type" value="Genomic_DNA"/>
</dbReference>
<proteinExistence type="predicted"/>
<dbReference type="Proteomes" id="UP000198546">
    <property type="component" value="Chromosome i"/>
</dbReference>
<keyword evidence="3" id="KW-1185">Reference proteome</keyword>
<sequence length="134" mass="14574">MRRSADRLPTRSVVLLGLPTAVLGLLLVLLPGWSADALGFGRGHGGRRTARLLGVRELVATAVFARRRTPGSSWVFVAQDAMDLPLLLALLGRQRRTPGSSPVRRAVLLCLLLTVVDVTSALRHRRGVTARRPR</sequence>
<evidence type="ECO:0000313" key="3">
    <source>
        <dbReference type="Proteomes" id="UP000198546"/>
    </source>
</evidence>
<dbReference type="RefSeq" id="WP_090591166.1">
    <property type="nucleotide sequence ID" value="NZ_LT629688.1"/>
</dbReference>
<name>A0A1G6UV24_9ACTN</name>
<keyword evidence="1" id="KW-0472">Membrane</keyword>
<feature type="transmembrane region" description="Helical" evidence="1">
    <location>
        <begin position="12"/>
        <end position="33"/>
    </location>
</feature>
<reference evidence="2 3" key="1">
    <citation type="submission" date="2016-10" db="EMBL/GenBank/DDBJ databases">
        <authorList>
            <person name="de Groot N.N."/>
        </authorList>
    </citation>
    <scope>NUCLEOTIDE SEQUENCE [LARGE SCALE GENOMIC DNA]</scope>
    <source>
        <strain evidence="2 3">MON 2.2</strain>
    </source>
</reference>
<evidence type="ECO:0000313" key="2">
    <source>
        <dbReference type="EMBL" id="SDD45159.1"/>
    </source>
</evidence>
<evidence type="ECO:0000256" key="1">
    <source>
        <dbReference type="SAM" id="Phobius"/>
    </source>
</evidence>
<organism evidence="2 3">
    <name type="scientific">Auraticoccus monumenti</name>
    <dbReference type="NCBI Taxonomy" id="675864"/>
    <lineage>
        <taxon>Bacteria</taxon>
        <taxon>Bacillati</taxon>
        <taxon>Actinomycetota</taxon>
        <taxon>Actinomycetes</taxon>
        <taxon>Propionibacteriales</taxon>
        <taxon>Propionibacteriaceae</taxon>
        <taxon>Auraticoccus</taxon>
    </lineage>
</organism>
<keyword evidence="1" id="KW-0812">Transmembrane</keyword>
<dbReference type="AlphaFoldDB" id="A0A1G6UV24"/>
<dbReference type="STRING" id="675864.SAMN04489747_0973"/>
<protein>
    <submittedName>
        <fullName evidence="2">Uncharacterized protein</fullName>
    </submittedName>
</protein>
<accession>A0A1G6UV24</accession>
<keyword evidence="1" id="KW-1133">Transmembrane helix</keyword>
<gene>
    <name evidence="2" type="ORF">SAMN04489747_0973</name>
</gene>